<keyword evidence="3" id="KW-0732">Signal</keyword>
<evidence type="ECO:0000313" key="4">
    <source>
        <dbReference type="EMBL" id="GGB54282.1"/>
    </source>
</evidence>
<dbReference type="PANTHER" id="PTHR33376">
    <property type="match status" value="1"/>
</dbReference>
<reference evidence="5" key="1">
    <citation type="journal article" date="2019" name="Int. J. Syst. Evol. Microbiol.">
        <title>The Global Catalogue of Microorganisms (GCM) 10K type strain sequencing project: providing services to taxonomists for standard genome sequencing and annotation.</title>
        <authorList>
            <consortium name="The Broad Institute Genomics Platform"/>
            <consortium name="The Broad Institute Genome Sequencing Center for Infectious Disease"/>
            <person name="Wu L."/>
            <person name="Ma J."/>
        </authorList>
    </citation>
    <scope>NUCLEOTIDE SEQUENCE [LARGE SCALE GENOMIC DNA]</scope>
    <source>
        <strain evidence="5">CGMCC 1.10188</strain>
    </source>
</reference>
<evidence type="ECO:0000256" key="2">
    <source>
        <dbReference type="ARBA" id="ARBA00022448"/>
    </source>
</evidence>
<dbReference type="CDD" id="cd13602">
    <property type="entry name" value="PBP2_TRAP_BpDctp6_7"/>
    <property type="match status" value="1"/>
</dbReference>
<evidence type="ECO:0000256" key="3">
    <source>
        <dbReference type="ARBA" id="ARBA00022729"/>
    </source>
</evidence>
<gene>
    <name evidence="4" type="ORF">GCM10011505_39060</name>
</gene>
<name>A0ABQ1IYD2_9PROT</name>
<comment type="caution">
    <text evidence="4">The sequence shown here is derived from an EMBL/GenBank/DDBJ whole genome shotgun (WGS) entry which is preliminary data.</text>
</comment>
<keyword evidence="5" id="KW-1185">Reference proteome</keyword>
<dbReference type="SUPFAM" id="SSF53850">
    <property type="entry name" value="Periplasmic binding protein-like II"/>
    <property type="match status" value="1"/>
</dbReference>
<keyword evidence="2" id="KW-0813">Transport</keyword>
<dbReference type="Proteomes" id="UP000603352">
    <property type="component" value="Unassembled WGS sequence"/>
</dbReference>
<dbReference type="EMBL" id="BMDZ01000057">
    <property type="protein sequence ID" value="GGB54282.1"/>
    <property type="molecule type" value="Genomic_DNA"/>
</dbReference>
<dbReference type="NCBIfam" id="NF037995">
    <property type="entry name" value="TRAP_S1"/>
    <property type="match status" value="1"/>
</dbReference>
<dbReference type="InterPro" id="IPR018389">
    <property type="entry name" value="DctP_fam"/>
</dbReference>
<accession>A0ABQ1IYD2</accession>
<protein>
    <submittedName>
        <fullName evidence="4">Transporter</fullName>
    </submittedName>
</protein>
<dbReference type="PANTHER" id="PTHR33376:SF7">
    <property type="entry name" value="C4-DICARBOXYLATE-BINDING PROTEIN DCTB"/>
    <property type="match status" value="1"/>
</dbReference>
<comment type="similarity">
    <text evidence="1">Belongs to the bacterial solute-binding protein 7 family.</text>
</comment>
<dbReference type="Gene3D" id="3.40.190.170">
    <property type="entry name" value="Bacterial extracellular solute-binding protein, family 7"/>
    <property type="match status" value="1"/>
</dbReference>
<dbReference type="Pfam" id="PF03480">
    <property type="entry name" value="DctP"/>
    <property type="match status" value="1"/>
</dbReference>
<evidence type="ECO:0000313" key="5">
    <source>
        <dbReference type="Proteomes" id="UP000603352"/>
    </source>
</evidence>
<sequence>MSIAKDLDRMELNVVAGVSTMNQYLLGEKPFYETVIVEDSEGAVSANVTPLDALNIGGTDVMRLIESCATDIGTSAFAYFGNEVPAASGVDLPGLFSTLDELRAGVDAYRPVLDKTLAEQYNAKLLGVWGISNIMVFCRGEVTSLADLKGKNIRSYGTMLSALYEGLGANPITLAYAEVVPALERGTLDCATTGALSGNVSKWGEVSDTLYQLPIGPSNWFTAMNLDRWNALSPELQTFLAAEFAKLEDQQWELARRENIEALSCAAGKQPCTLGVLDDMTVVAFDEADMPAFREAVKTKVLPVWFELCGAECEASWRGIVGPLVHGG</sequence>
<dbReference type="InterPro" id="IPR038404">
    <property type="entry name" value="TRAP_DctP_sf"/>
</dbReference>
<evidence type="ECO:0000256" key="1">
    <source>
        <dbReference type="ARBA" id="ARBA00009023"/>
    </source>
</evidence>
<proteinExistence type="inferred from homology"/>
<organism evidence="4 5">
    <name type="scientific">Tistrella bauzanensis</name>
    <dbReference type="NCBI Taxonomy" id="657419"/>
    <lineage>
        <taxon>Bacteria</taxon>
        <taxon>Pseudomonadati</taxon>
        <taxon>Pseudomonadota</taxon>
        <taxon>Alphaproteobacteria</taxon>
        <taxon>Geminicoccales</taxon>
        <taxon>Geminicoccaceae</taxon>
        <taxon>Tistrella</taxon>
    </lineage>
</organism>